<keyword evidence="2" id="KW-1185">Reference proteome</keyword>
<reference evidence="1 2" key="1">
    <citation type="journal article" date="2019" name="Nat. Ecol. Evol.">
        <title>Megaphylogeny resolves global patterns of mushroom evolution.</title>
        <authorList>
            <person name="Varga T."/>
            <person name="Krizsan K."/>
            <person name="Foldi C."/>
            <person name="Dima B."/>
            <person name="Sanchez-Garcia M."/>
            <person name="Sanchez-Ramirez S."/>
            <person name="Szollosi G.J."/>
            <person name="Szarkandi J.G."/>
            <person name="Papp V."/>
            <person name="Albert L."/>
            <person name="Andreopoulos W."/>
            <person name="Angelini C."/>
            <person name="Antonin V."/>
            <person name="Barry K.W."/>
            <person name="Bougher N.L."/>
            <person name="Buchanan P."/>
            <person name="Buyck B."/>
            <person name="Bense V."/>
            <person name="Catcheside P."/>
            <person name="Chovatia M."/>
            <person name="Cooper J."/>
            <person name="Damon W."/>
            <person name="Desjardin D."/>
            <person name="Finy P."/>
            <person name="Geml J."/>
            <person name="Haridas S."/>
            <person name="Hughes K."/>
            <person name="Justo A."/>
            <person name="Karasinski D."/>
            <person name="Kautmanova I."/>
            <person name="Kiss B."/>
            <person name="Kocsube S."/>
            <person name="Kotiranta H."/>
            <person name="LaButti K.M."/>
            <person name="Lechner B.E."/>
            <person name="Liimatainen K."/>
            <person name="Lipzen A."/>
            <person name="Lukacs Z."/>
            <person name="Mihaltcheva S."/>
            <person name="Morgado L.N."/>
            <person name="Niskanen T."/>
            <person name="Noordeloos M.E."/>
            <person name="Ohm R.A."/>
            <person name="Ortiz-Santana B."/>
            <person name="Ovrebo C."/>
            <person name="Racz N."/>
            <person name="Riley R."/>
            <person name="Savchenko A."/>
            <person name="Shiryaev A."/>
            <person name="Soop K."/>
            <person name="Spirin V."/>
            <person name="Szebenyi C."/>
            <person name="Tomsovsky M."/>
            <person name="Tulloss R.E."/>
            <person name="Uehling J."/>
            <person name="Grigoriev I.V."/>
            <person name="Vagvolgyi C."/>
            <person name="Papp T."/>
            <person name="Martin F.M."/>
            <person name="Miettinen O."/>
            <person name="Hibbett D.S."/>
            <person name="Nagy L.G."/>
        </authorList>
    </citation>
    <scope>NUCLEOTIDE SEQUENCE [LARGE SCALE GENOMIC DNA]</scope>
    <source>
        <strain evidence="1 2">NL-1719</strain>
    </source>
</reference>
<proteinExistence type="predicted"/>
<organism evidence="1 2">
    <name type="scientific">Pluteus cervinus</name>
    <dbReference type="NCBI Taxonomy" id="181527"/>
    <lineage>
        <taxon>Eukaryota</taxon>
        <taxon>Fungi</taxon>
        <taxon>Dikarya</taxon>
        <taxon>Basidiomycota</taxon>
        <taxon>Agaricomycotina</taxon>
        <taxon>Agaricomycetes</taxon>
        <taxon>Agaricomycetidae</taxon>
        <taxon>Agaricales</taxon>
        <taxon>Pluteineae</taxon>
        <taxon>Pluteaceae</taxon>
        <taxon>Pluteus</taxon>
    </lineage>
</organism>
<name>A0ACD3BGX8_9AGAR</name>
<gene>
    <name evidence="1" type="ORF">BDN72DRAFT_16959</name>
</gene>
<evidence type="ECO:0000313" key="1">
    <source>
        <dbReference type="EMBL" id="TFK76906.1"/>
    </source>
</evidence>
<evidence type="ECO:0000313" key="2">
    <source>
        <dbReference type="Proteomes" id="UP000308600"/>
    </source>
</evidence>
<sequence length="356" mass="39281">MIHNHAPQLVADLVPLILDSTASSWPRDFCRLGLISSIWLDPVRRRLYDHPILHSFKGCSLLARTLESNPSLLSLLHGLDLRPMYDERSQERQSLAKDLTGVRYLLNVDGLRTITLGGQLSLAAERFLMMMGSAYTVEELCVDGGAFQNSLSRRPSLEWGGSVGCMLPSLKKLVLKGIELDVVQPISCQLRLTELVLDHVTLTGGFLVHMLDEDSTLGRLTIVTDDSVAYDEQIRSLTHYFRIEGLEYDGDECGGSPIGEGGIVGSDSANLRSLRELHLRGFNVDWDALEMIGEQCPELEELVVAGEGVRLSAEEWATFIERASGCLKRVGCPEGDSGERVSSMCRTYGVVLLGLY</sequence>
<dbReference type="EMBL" id="ML208259">
    <property type="protein sequence ID" value="TFK76906.1"/>
    <property type="molecule type" value="Genomic_DNA"/>
</dbReference>
<dbReference type="Proteomes" id="UP000308600">
    <property type="component" value="Unassembled WGS sequence"/>
</dbReference>
<accession>A0ACD3BGX8</accession>
<protein>
    <submittedName>
        <fullName evidence="1">Uncharacterized protein</fullName>
    </submittedName>
</protein>